<proteinExistence type="predicted"/>
<reference evidence="1 2" key="1">
    <citation type="submission" date="2016-10" db="EMBL/GenBank/DDBJ databases">
        <title>Draft genome sequences of four alkaliphilic bacteria belonging to the Anaerobacillus genus.</title>
        <authorList>
            <person name="Bassil N.M."/>
            <person name="Lloyd J.R."/>
        </authorList>
    </citation>
    <scope>NUCLEOTIDE SEQUENCE [LARGE SCALE GENOMIC DNA]</scope>
    <source>
        <strain evidence="1 2">DSM 22531</strain>
    </source>
</reference>
<evidence type="ECO:0000313" key="2">
    <source>
        <dbReference type="Proteomes" id="UP000180057"/>
    </source>
</evidence>
<dbReference type="STRING" id="472963.BKP45_18965"/>
<accession>A0A1S2M3P6</accession>
<comment type="caution">
    <text evidence="1">The sequence shown here is derived from an EMBL/GenBank/DDBJ whole genome shotgun (WGS) entry which is preliminary data.</text>
</comment>
<dbReference type="RefSeq" id="WP_071390745.1">
    <property type="nucleotide sequence ID" value="NZ_MLQS01000030.1"/>
</dbReference>
<dbReference type="Proteomes" id="UP000180057">
    <property type="component" value="Unassembled WGS sequence"/>
</dbReference>
<sequence length="116" mass="12573">MATFSSGPIENNPVDGVRPTTQVTIKIVNNSSVNSSTVSIQGFALDGSRTLYVNELFGVAPNQVVTRTFFANVNAFEFVFTTDGAAEDQTEISMWGKNPSGQLVARHRIVSDELDM</sequence>
<dbReference type="AlphaFoldDB" id="A0A1S2M3P6"/>
<evidence type="ECO:0000313" key="1">
    <source>
        <dbReference type="EMBL" id="OIJ18527.1"/>
    </source>
</evidence>
<protein>
    <recommendedName>
        <fullName evidence="3">CARDB domain-containing protein</fullName>
    </recommendedName>
</protein>
<keyword evidence="2" id="KW-1185">Reference proteome</keyword>
<name>A0A1S2M3P6_9BACI</name>
<gene>
    <name evidence="1" type="ORF">BKP45_18965</name>
</gene>
<dbReference type="EMBL" id="MLQS01000030">
    <property type="protein sequence ID" value="OIJ18527.1"/>
    <property type="molecule type" value="Genomic_DNA"/>
</dbReference>
<dbReference type="OrthoDB" id="2869049at2"/>
<evidence type="ECO:0008006" key="3">
    <source>
        <dbReference type="Google" id="ProtNLM"/>
    </source>
</evidence>
<organism evidence="1 2">
    <name type="scientific">Anaerobacillus alkalidiazotrophicus</name>
    <dbReference type="NCBI Taxonomy" id="472963"/>
    <lineage>
        <taxon>Bacteria</taxon>
        <taxon>Bacillati</taxon>
        <taxon>Bacillota</taxon>
        <taxon>Bacilli</taxon>
        <taxon>Bacillales</taxon>
        <taxon>Bacillaceae</taxon>
        <taxon>Anaerobacillus</taxon>
    </lineage>
</organism>